<comment type="caution">
    <text evidence="2">The sequence shown here is derived from an EMBL/GenBank/DDBJ whole genome shotgun (WGS) entry which is preliminary data.</text>
</comment>
<keyword evidence="1" id="KW-1133">Transmembrane helix</keyword>
<name>A0AAW1DNQ3_9HEMI</name>
<evidence type="ECO:0000256" key="1">
    <source>
        <dbReference type="SAM" id="Phobius"/>
    </source>
</evidence>
<dbReference type="AlphaFoldDB" id="A0AAW1DNQ3"/>
<keyword evidence="1" id="KW-0812">Transmembrane</keyword>
<accession>A0AAW1DNQ3</accession>
<proteinExistence type="predicted"/>
<feature type="transmembrane region" description="Helical" evidence="1">
    <location>
        <begin position="21"/>
        <end position="41"/>
    </location>
</feature>
<dbReference type="EMBL" id="JAPXFL010000001">
    <property type="protein sequence ID" value="KAK9511907.1"/>
    <property type="molecule type" value="Genomic_DNA"/>
</dbReference>
<evidence type="ECO:0000313" key="3">
    <source>
        <dbReference type="Proteomes" id="UP001461498"/>
    </source>
</evidence>
<keyword evidence="1" id="KW-0472">Membrane</keyword>
<reference evidence="2 3" key="1">
    <citation type="submission" date="2022-12" db="EMBL/GenBank/DDBJ databases">
        <title>Chromosome-level genome assembly of true bugs.</title>
        <authorList>
            <person name="Ma L."/>
            <person name="Li H."/>
        </authorList>
    </citation>
    <scope>NUCLEOTIDE SEQUENCE [LARGE SCALE GENOMIC DNA]</scope>
    <source>
        <strain evidence="2">Lab_2022b</strain>
    </source>
</reference>
<protein>
    <submittedName>
        <fullName evidence="2">Uncharacterized protein</fullName>
    </submittedName>
</protein>
<gene>
    <name evidence="2" type="ORF">O3M35_000468</name>
</gene>
<evidence type="ECO:0000313" key="2">
    <source>
        <dbReference type="EMBL" id="KAK9511907.1"/>
    </source>
</evidence>
<sequence length="55" mass="6320">MEFKSNLQIIRFIKPHLQHTVIILLTNVLFLIATILCHKHLPANCLTLACIEIIL</sequence>
<organism evidence="2 3">
    <name type="scientific">Rhynocoris fuscipes</name>
    <dbReference type="NCBI Taxonomy" id="488301"/>
    <lineage>
        <taxon>Eukaryota</taxon>
        <taxon>Metazoa</taxon>
        <taxon>Ecdysozoa</taxon>
        <taxon>Arthropoda</taxon>
        <taxon>Hexapoda</taxon>
        <taxon>Insecta</taxon>
        <taxon>Pterygota</taxon>
        <taxon>Neoptera</taxon>
        <taxon>Paraneoptera</taxon>
        <taxon>Hemiptera</taxon>
        <taxon>Heteroptera</taxon>
        <taxon>Panheteroptera</taxon>
        <taxon>Cimicomorpha</taxon>
        <taxon>Reduviidae</taxon>
        <taxon>Harpactorinae</taxon>
        <taxon>Harpactorini</taxon>
        <taxon>Rhynocoris</taxon>
    </lineage>
</organism>
<keyword evidence="3" id="KW-1185">Reference proteome</keyword>
<dbReference type="Proteomes" id="UP001461498">
    <property type="component" value="Unassembled WGS sequence"/>
</dbReference>